<evidence type="ECO:0000256" key="1">
    <source>
        <dbReference type="ARBA" id="ARBA00022679"/>
    </source>
</evidence>
<dbReference type="InterPro" id="IPR000182">
    <property type="entry name" value="GNAT_dom"/>
</dbReference>
<dbReference type="PROSITE" id="PS51186">
    <property type="entry name" value="GNAT"/>
    <property type="match status" value="1"/>
</dbReference>
<dbReference type="EMBL" id="ACCU02000003">
    <property type="protein sequence ID" value="EEE45700.1"/>
    <property type="molecule type" value="Genomic_DNA"/>
</dbReference>
<keyword evidence="2" id="KW-0012">Acyltransferase</keyword>
<evidence type="ECO:0000313" key="4">
    <source>
        <dbReference type="EMBL" id="EEE45700.1"/>
    </source>
</evidence>
<dbReference type="InterPro" id="IPR016181">
    <property type="entry name" value="Acyl_CoA_acyltransferase"/>
</dbReference>
<gene>
    <name evidence="4" type="ORF">SADFL11_2989</name>
</gene>
<reference evidence="4 5" key="1">
    <citation type="submission" date="2008-01" db="EMBL/GenBank/DDBJ databases">
        <authorList>
            <person name="Wagner-Dobler I."/>
            <person name="Ferriera S."/>
            <person name="Johnson J."/>
            <person name="Kravitz S."/>
            <person name="Beeson K."/>
            <person name="Sutton G."/>
            <person name="Rogers Y.-H."/>
            <person name="Friedman R."/>
            <person name="Frazier M."/>
            <person name="Venter J.C."/>
        </authorList>
    </citation>
    <scope>NUCLEOTIDE SEQUENCE [LARGE SCALE GENOMIC DNA]</scope>
    <source>
        <strain evidence="5">DSM 17067 / NCIMB 14079 / DFL-11</strain>
    </source>
</reference>
<sequence length="149" mass="16086">MTITNKDPAIRRANLQDVNALKQCIDRAYAPVKKRLSGLPDVSAGLESEIIKNVVYVAETDEIIIGCAVLAVDGELAQLVNIAVDPKYGGRGAGRKLIEVIETHARDMGAIEIQLATHVGMPENVALYAHLGWSEIGRSGNKVRMSKPI</sequence>
<feature type="domain" description="N-acetyltransferase" evidence="3">
    <location>
        <begin position="8"/>
        <end position="149"/>
    </location>
</feature>
<dbReference type="PANTHER" id="PTHR43877:SF2">
    <property type="entry name" value="AMINOALKYLPHOSPHONATE N-ACETYLTRANSFERASE-RELATED"/>
    <property type="match status" value="1"/>
</dbReference>
<dbReference type="Pfam" id="PF00583">
    <property type="entry name" value="Acetyltransf_1"/>
    <property type="match status" value="1"/>
</dbReference>
<proteinExistence type="predicted"/>
<reference evidence="4 5" key="2">
    <citation type="submission" date="2013-04" db="EMBL/GenBank/DDBJ databases">
        <authorList>
            <person name="Fiebig A."/>
            <person name="Pradella S."/>
            <person name="Wagner-Doebler I."/>
        </authorList>
    </citation>
    <scope>NUCLEOTIDE SEQUENCE [LARGE SCALE GENOMIC DNA]</scope>
    <source>
        <strain evidence="5">DSM 17067 / NCIMB 14079 / DFL-11</strain>
    </source>
</reference>
<dbReference type="CDD" id="cd04301">
    <property type="entry name" value="NAT_SF"/>
    <property type="match status" value="1"/>
</dbReference>
<keyword evidence="1" id="KW-0808">Transferase</keyword>
<dbReference type="InterPro" id="IPR050832">
    <property type="entry name" value="Bact_Acetyltransf"/>
</dbReference>
<dbReference type="AlphaFoldDB" id="A0A5E8H1L5"/>
<evidence type="ECO:0000259" key="3">
    <source>
        <dbReference type="PROSITE" id="PS51186"/>
    </source>
</evidence>
<dbReference type="Gene3D" id="3.40.630.30">
    <property type="match status" value="1"/>
</dbReference>
<accession>A0A5E8H1L5</accession>
<protein>
    <submittedName>
        <fullName evidence="4">N-acetylglutamate synthase</fullName>
    </submittedName>
</protein>
<evidence type="ECO:0000256" key="2">
    <source>
        <dbReference type="ARBA" id="ARBA00023315"/>
    </source>
</evidence>
<dbReference type="SUPFAM" id="SSF55729">
    <property type="entry name" value="Acyl-CoA N-acyltransferases (Nat)"/>
    <property type="match status" value="1"/>
</dbReference>
<comment type="caution">
    <text evidence="4">The sequence shown here is derived from an EMBL/GenBank/DDBJ whole genome shotgun (WGS) entry which is preliminary data.</text>
</comment>
<dbReference type="Proteomes" id="UP000004703">
    <property type="component" value="Chromosome"/>
</dbReference>
<name>A0A5E8H1L5_ROSAD</name>
<dbReference type="PANTHER" id="PTHR43877">
    <property type="entry name" value="AMINOALKYLPHOSPHONATE N-ACETYLTRANSFERASE-RELATED-RELATED"/>
    <property type="match status" value="1"/>
</dbReference>
<evidence type="ECO:0000313" key="5">
    <source>
        <dbReference type="Proteomes" id="UP000004703"/>
    </source>
</evidence>
<dbReference type="RefSeq" id="WP_008193833.1">
    <property type="nucleotide sequence ID" value="NZ_CM011002.1"/>
</dbReference>
<organism evidence="4 5">
    <name type="scientific">Roseibium alexandrii (strain DSM 17067 / NCIMB 14079 / DFL-11)</name>
    <name type="common">Labrenzia alexandrii</name>
    <dbReference type="NCBI Taxonomy" id="244592"/>
    <lineage>
        <taxon>Bacteria</taxon>
        <taxon>Pseudomonadati</taxon>
        <taxon>Pseudomonadota</taxon>
        <taxon>Alphaproteobacteria</taxon>
        <taxon>Hyphomicrobiales</taxon>
        <taxon>Stappiaceae</taxon>
        <taxon>Roseibium</taxon>
    </lineage>
</organism>
<dbReference type="GO" id="GO:0016747">
    <property type="term" value="F:acyltransferase activity, transferring groups other than amino-acyl groups"/>
    <property type="evidence" value="ECO:0007669"/>
    <property type="project" value="InterPro"/>
</dbReference>